<organism evidence="2 3">
    <name type="scientific">Dehalococcoides mccartyi</name>
    <dbReference type="NCBI Taxonomy" id="61435"/>
    <lineage>
        <taxon>Bacteria</taxon>
        <taxon>Bacillati</taxon>
        <taxon>Chloroflexota</taxon>
        <taxon>Dehalococcoidia</taxon>
        <taxon>Dehalococcoidales</taxon>
        <taxon>Dehalococcoidaceae</taxon>
        <taxon>Dehalococcoides</taxon>
    </lineage>
</organism>
<dbReference type="AlphaFoldDB" id="A0AB38Z826"/>
<reference evidence="2" key="1">
    <citation type="submission" date="2023-12" db="EMBL/GenBank/DDBJ databases">
        <title>Isolation of organohalide respiring bacteria Dehalococcoides mccartyi strain GPTCE1 in groundwater collected near a chemical plant in Suzhou, China.</title>
        <authorList>
            <person name="Liu G."/>
        </authorList>
    </citation>
    <scope>NUCLEOTIDE SEQUENCE</scope>
    <source>
        <strain evidence="2">GPTCE1</strain>
    </source>
</reference>
<dbReference type="InterPro" id="IPR010982">
    <property type="entry name" value="Lambda_DNA-bd_dom_sf"/>
</dbReference>
<dbReference type="Gene3D" id="1.10.260.40">
    <property type="entry name" value="lambda repressor-like DNA-binding domains"/>
    <property type="match status" value="1"/>
</dbReference>
<dbReference type="GO" id="GO:0003677">
    <property type="term" value="F:DNA binding"/>
    <property type="evidence" value="ECO:0007669"/>
    <property type="project" value="InterPro"/>
</dbReference>
<gene>
    <name evidence="2" type="ORF">VLL09_04975</name>
</gene>
<dbReference type="PROSITE" id="PS50943">
    <property type="entry name" value="HTH_CROC1"/>
    <property type="match status" value="1"/>
</dbReference>
<dbReference type="EMBL" id="CP141531">
    <property type="protein sequence ID" value="WRO06746.1"/>
    <property type="molecule type" value="Genomic_DNA"/>
</dbReference>
<protein>
    <submittedName>
        <fullName evidence="2">Helix-turn-helix transcriptional regulator</fullName>
    </submittedName>
</protein>
<accession>A0AB38Z826</accession>
<dbReference type="CDD" id="cd00093">
    <property type="entry name" value="HTH_XRE"/>
    <property type="match status" value="1"/>
</dbReference>
<evidence type="ECO:0000313" key="2">
    <source>
        <dbReference type="EMBL" id="WRO06746.1"/>
    </source>
</evidence>
<dbReference type="Pfam" id="PF01381">
    <property type="entry name" value="HTH_3"/>
    <property type="match status" value="1"/>
</dbReference>
<dbReference type="SMART" id="SM00530">
    <property type="entry name" value="HTH_XRE"/>
    <property type="match status" value="1"/>
</dbReference>
<evidence type="ECO:0000259" key="1">
    <source>
        <dbReference type="PROSITE" id="PS50943"/>
    </source>
</evidence>
<sequence length="131" mass="15124">MAVTLAHLIREARIRRGNMTQGELGKQVNTSMENITAIENGRNRQPNPDLISGLAQTLDIAVEDIYAAIAGKLNRFPWEKVGDLDLMDPELELMFREVDDQLEGEAKERVKSFIRFTLDDERRKRRKEKKE</sequence>
<dbReference type="InterPro" id="IPR001387">
    <property type="entry name" value="Cro/C1-type_HTH"/>
</dbReference>
<proteinExistence type="predicted"/>
<evidence type="ECO:0000313" key="3">
    <source>
        <dbReference type="Proteomes" id="UP001327986"/>
    </source>
</evidence>
<dbReference type="SUPFAM" id="SSF47413">
    <property type="entry name" value="lambda repressor-like DNA-binding domains"/>
    <property type="match status" value="1"/>
</dbReference>
<feature type="domain" description="HTH cro/C1-type" evidence="1">
    <location>
        <begin position="9"/>
        <end position="65"/>
    </location>
</feature>
<dbReference type="RefSeq" id="WP_324664307.1">
    <property type="nucleotide sequence ID" value="NZ_CP141531.1"/>
</dbReference>
<dbReference type="Proteomes" id="UP001327986">
    <property type="component" value="Chromosome"/>
</dbReference>
<name>A0AB38Z826_9CHLR</name>